<keyword evidence="5" id="KW-1185">Reference proteome</keyword>
<dbReference type="GO" id="GO:0042273">
    <property type="term" value="P:ribosomal large subunit biogenesis"/>
    <property type="evidence" value="ECO:0007669"/>
    <property type="project" value="TreeGrafter"/>
</dbReference>
<dbReference type="EMBL" id="AZIM01028082">
    <property type="protein sequence ID" value="ETE56314.1"/>
    <property type="molecule type" value="Genomic_DNA"/>
</dbReference>
<proteinExistence type="inferred from homology"/>
<dbReference type="InterPro" id="IPR005343">
    <property type="entry name" value="Noc2"/>
</dbReference>
<evidence type="ECO:0000313" key="5">
    <source>
        <dbReference type="Proteomes" id="UP000018936"/>
    </source>
</evidence>
<protein>
    <submittedName>
        <fullName evidence="4">Uncharacterized protein</fullName>
    </submittedName>
</protein>
<organism evidence="4 5">
    <name type="scientific">Ophiophagus hannah</name>
    <name type="common">King cobra</name>
    <name type="synonym">Naja hannah</name>
    <dbReference type="NCBI Taxonomy" id="8665"/>
    <lineage>
        <taxon>Eukaryota</taxon>
        <taxon>Metazoa</taxon>
        <taxon>Chordata</taxon>
        <taxon>Craniata</taxon>
        <taxon>Vertebrata</taxon>
        <taxon>Euteleostomi</taxon>
        <taxon>Lepidosauria</taxon>
        <taxon>Squamata</taxon>
        <taxon>Bifurcata</taxon>
        <taxon>Unidentata</taxon>
        <taxon>Episquamata</taxon>
        <taxon>Toxicofera</taxon>
        <taxon>Serpentes</taxon>
        <taxon>Colubroidea</taxon>
        <taxon>Elapidae</taxon>
        <taxon>Elapinae</taxon>
        <taxon>Ophiophagus</taxon>
    </lineage>
</organism>
<dbReference type="GO" id="GO:0042393">
    <property type="term" value="F:histone binding"/>
    <property type="evidence" value="ECO:0007669"/>
    <property type="project" value="TreeGrafter"/>
</dbReference>
<reference evidence="4 5" key="1">
    <citation type="journal article" date="2013" name="Proc. Natl. Acad. Sci. U.S.A.">
        <title>The king cobra genome reveals dynamic gene evolution and adaptation in the snake venom system.</title>
        <authorList>
            <person name="Vonk F.J."/>
            <person name="Casewell N.R."/>
            <person name="Henkel C.V."/>
            <person name="Heimberg A.M."/>
            <person name="Jansen H.J."/>
            <person name="McCleary R.J."/>
            <person name="Kerkkamp H.M."/>
            <person name="Vos R.A."/>
            <person name="Guerreiro I."/>
            <person name="Calvete J.J."/>
            <person name="Wuster W."/>
            <person name="Woods A.E."/>
            <person name="Logan J.M."/>
            <person name="Harrison R.A."/>
            <person name="Castoe T.A."/>
            <person name="de Koning A.P."/>
            <person name="Pollock D.D."/>
            <person name="Yandell M."/>
            <person name="Calderon D."/>
            <person name="Renjifo C."/>
            <person name="Currier R.B."/>
            <person name="Salgado D."/>
            <person name="Pla D."/>
            <person name="Sanz L."/>
            <person name="Hyder A.S."/>
            <person name="Ribeiro J.M."/>
            <person name="Arntzen J.W."/>
            <person name="van den Thillart G.E."/>
            <person name="Boetzer M."/>
            <person name="Pirovano W."/>
            <person name="Dirks R.P."/>
            <person name="Spaink H.P."/>
            <person name="Duboule D."/>
            <person name="McGlinn E."/>
            <person name="Kini R.M."/>
            <person name="Richardson M.K."/>
        </authorList>
    </citation>
    <scope>NUCLEOTIDE SEQUENCE</scope>
    <source>
        <tissue evidence="4">Blood</tissue>
    </source>
</reference>
<comment type="subcellular location">
    <subcellularLocation>
        <location evidence="1">Nucleus</location>
    </subcellularLocation>
</comment>
<evidence type="ECO:0000313" key="4">
    <source>
        <dbReference type="EMBL" id="ETE56314.1"/>
    </source>
</evidence>
<dbReference type="GO" id="GO:0003714">
    <property type="term" value="F:transcription corepressor activity"/>
    <property type="evidence" value="ECO:0007669"/>
    <property type="project" value="TreeGrafter"/>
</dbReference>
<dbReference type="OrthoDB" id="10266662at2759"/>
<evidence type="ECO:0000256" key="2">
    <source>
        <dbReference type="ARBA" id="ARBA00005907"/>
    </source>
</evidence>
<evidence type="ECO:0000256" key="3">
    <source>
        <dbReference type="ARBA" id="ARBA00023242"/>
    </source>
</evidence>
<sequence>MEISFAVLFLSGPRLPPPPLQLKSFLKDCKIANYCKTVRQLLEKLQENSAFITAKRQRASFGVSDREAV</sequence>
<dbReference type="GO" id="GO:0000122">
    <property type="term" value="P:negative regulation of transcription by RNA polymerase II"/>
    <property type="evidence" value="ECO:0007669"/>
    <property type="project" value="TreeGrafter"/>
</dbReference>
<name>V8N216_OPHHA</name>
<comment type="similarity">
    <text evidence="2">Belongs to the NOC2 family.</text>
</comment>
<gene>
    <name evidence="4" type="ORF">L345_17975</name>
</gene>
<feature type="non-terminal residue" evidence="4">
    <location>
        <position position="69"/>
    </location>
</feature>
<evidence type="ECO:0000256" key="1">
    <source>
        <dbReference type="ARBA" id="ARBA00004123"/>
    </source>
</evidence>
<dbReference type="Proteomes" id="UP000018936">
    <property type="component" value="Unassembled WGS sequence"/>
</dbReference>
<comment type="caution">
    <text evidence="4">The sequence shown here is derived from an EMBL/GenBank/DDBJ whole genome shotgun (WGS) entry which is preliminary data.</text>
</comment>
<dbReference type="GO" id="GO:0030691">
    <property type="term" value="C:Noc2p-Noc3p complex"/>
    <property type="evidence" value="ECO:0007669"/>
    <property type="project" value="TreeGrafter"/>
</dbReference>
<dbReference type="PANTHER" id="PTHR12687:SF4">
    <property type="entry name" value="NUCLEOLAR COMPLEX PROTEIN 2 HOMOLOG"/>
    <property type="match status" value="1"/>
</dbReference>
<dbReference type="GO" id="GO:0005654">
    <property type="term" value="C:nucleoplasm"/>
    <property type="evidence" value="ECO:0007669"/>
    <property type="project" value="TreeGrafter"/>
</dbReference>
<keyword evidence="3" id="KW-0539">Nucleus</keyword>
<dbReference type="Pfam" id="PF03715">
    <property type="entry name" value="Noc2"/>
    <property type="match status" value="1"/>
</dbReference>
<dbReference type="GO" id="GO:0005730">
    <property type="term" value="C:nucleolus"/>
    <property type="evidence" value="ECO:0007669"/>
    <property type="project" value="TreeGrafter"/>
</dbReference>
<dbReference type="AlphaFoldDB" id="V8N216"/>
<dbReference type="PANTHER" id="PTHR12687">
    <property type="entry name" value="NUCLEOLAR COMPLEX 2 AND RAD4-RELATED"/>
    <property type="match status" value="1"/>
</dbReference>
<feature type="non-terminal residue" evidence="4">
    <location>
        <position position="1"/>
    </location>
</feature>
<dbReference type="GO" id="GO:0030690">
    <property type="term" value="C:Noc1p-Noc2p complex"/>
    <property type="evidence" value="ECO:0007669"/>
    <property type="project" value="TreeGrafter"/>
</dbReference>
<accession>V8N216</accession>